<name>A0AAV1S606_9ROSI</name>
<dbReference type="EMBL" id="CAWUPB010001173">
    <property type="protein sequence ID" value="CAK7346671.1"/>
    <property type="molecule type" value="Genomic_DNA"/>
</dbReference>
<evidence type="ECO:0000313" key="14">
    <source>
        <dbReference type="Proteomes" id="UP001314170"/>
    </source>
</evidence>
<evidence type="ECO:0000256" key="1">
    <source>
        <dbReference type="ARBA" id="ARBA00004479"/>
    </source>
</evidence>
<keyword evidence="9" id="KW-0325">Glycoprotein</keyword>
<dbReference type="GO" id="GO:0003677">
    <property type="term" value="F:DNA binding"/>
    <property type="evidence" value="ECO:0007669"/>
    <property type="project" value="UniProtKB-KW"/>
</dbReference>
<keyword evidence="10" id="KW-0539">Nucleus</keyword>
<feature type="domain" description="RWP-RK" evidence="12">
    <location>
        <begin position="1"/>
        <end position="79"/>
    </location>
</feature>
<feature type="region of interest" description="Disordered" evidence="11">
    <location>
        <begin position="158"/>
        <end position="196"/>
    </location>
</feature>
<dbReference type="Pfam" id="PF08488">
    <property type="entry name" value="WAK"/>
    <property type="match status" value="1"/>
</dbReference>
<dbReference type="PROSITE" id="PS51519">
    <property type="entry name" value="RWP_RK"/>
    <property type="match status" value="1"/>
</dbReference>
<dbReference type="Gene3D" id="2.10.25.10">
    <property type="entry name" value="Laminin"/>
    <property type="match status" value="1"/>
</dbReference>
<sequence>MNIQQQNQSKSLSLEDISNHFSLPLSDAASNLGVCVSVLKKICRENGLDRWPYRKYLAGKSIEDIKRHAARERTKALADLAKAASNKNVIQQQNNENSKSQGMALPHKLQQQGTKDVLAGRQQIMLAPGLAKGLMGLDEFKYGFPSDGLSTAANKWWGSGLSDTHRGTDKTETETDEDDNHQSEEKAHGGTDVMTVDKEKAGNGLAENEIDPKGTVLLTSVRKRAVEEGRGALKLGVYRTYGVNKTLSPADGTLLHLVASSCNNLLINARDVLDSKPNIEARPPGAHKQHRFLQSTGIVCIVESLALSPSLAKPNCQAFCGEVSIPFPFGIGPDCYSHKLLEIVCNETFSPPKPFASSINLEVLNISIGNSRIHVNLPIASSGCNGAATSSVSINLESSPFALSERNIFTAIGCENLALLREKSTVIGGCMPLCDQNKNMIKGGCFGINCCQTTIPLDLREYNASIGSMKNSERSVGCKYAFLVDQLWFGANLADLQAVNKMNFVPVVLDWWIDRWTFDWPSLDEQSRMQHQNFSCLIYKAASSPSNNGSKIQCHCKRGFEGNPYLNEGCQDIDECDVPNACRKPMICKNFMGSWGCHHPPEFGNSQVDMVFTGMTLSLKSYE</sequence>
<keyword evidence="5" id="KW-0805">Transcription regulation</keyword>
<organism evidence="13 14">
    <name type="scientific">Dovyalis caffra</name>
    <dbReference type="NCBI Taxonomy" id="77055"/>
    <lineage>
        <taxon>Eukaryota</taxon>
        <taxon>Viridiplantae</taxon>
        <taxon>Streptophyta</taxon>
        <taxon>Embryophyta</taxon>
        <taxon>Tracheophyta</taxon>
        <taxon>Spermatophyta</taxon>
        <taxon>Magnoliopsida</taxon>
        <taxon>eudicotyledons</taxon>
        <taxon>Gunneridae</taxon>
        <taxon>Pentapetalae</taxon>
        <taxon>rosids</taxon>
        <taxon>fabids</taxon>
        <taxon>Malpighiales</taxon>
        <taxon>Salicaceae</taxon>
        <taxon>Flacourtieae</taxon>
        <taxon>Dovyalis</taxon>
    </lineage>
</organism>
<dbReference type="InterPro" id="IPR013695">
    <property type="entry name" value="WAK"/>
</dbReference>
<protein>
    <recommendedName>
        <fullName evidence="12">RWP-RK domain-containing protein</fullName>
    </recommendedName>
</protein>
<keyword evidence="4" id="KW-0732">Signal</keyword>
<feature type="compositionally biased region" description="Basic and acidic residues" evidence="11">
    <location>
        <begin position="163"/>
        <end position="173"/>
    </location>
</feature>
<evidence type="ECO:0000256" key="8">
    <source>
        <dbReference type="ARBA" id="ARBA00023163"/>
    </source>
</evidence>
<evidence type="ECO:0000256" key="11">
    <source>
        <dbReference type="SAM" id="MobiDB-lite"/>
    </source>
</evidence>
<dbReference type="Proteomes" id="UP001314170">
    <property type="component" value="Unassembled WGS sequence"/>
</dbReference>
<evidence type="ECO:0000256" key="3">
    <source>
        <dbReference type="ARBA" id="ARBA00022679"/>
    </source>
</evidence>
<feature type="compositionally biased region" description="Basic and acidic residues" evidence="11">
    <location>
        <begin position="180"/>
        <end position="196"/>
    </location>
</feature>
<evidence type="ECO:0000256" key="6">
    <source>
        <dbReference type="ARBA" id="ARBA00023125"/>
    </source>
</evidence>
<comment type="subcellular location">
    <subcellularLocation>
        <location evidence="1">Membrane</location>
        <topology evidence="1">Single-pass type I membrane protein</topology>
    </subcellularLocation>
</comment>
<feature type="region of interest" description="Disordered" evidence="11">
    <location>
        <begin position="93"/>
        <end position="115"/>
    </location>
</feature>
<dbReference type="PANTHER" id="PTHR33491">
    <property type="entry name" value="OSJNBA0016N04.9 PROTEIN"/>
    <property type="match status" value="1"/>
</dbReference>
<evidence type="ECO:0000256" key="10">
    <source>
        <dbReference type="ARBA" id="ARBA00023242"/>
    </source>
</evidence>
<accession>A0AAV1S606</accession>
<proteinExistence type="predicted"/>
<keyword evidence="2" id="KW-0418">Kinase</keyword>
<dbReference type="GO" id="GO:0004674">
    <property type="term" value="F:protein serine/threonine kinase activity"/>
    <property type="evidence" value="ECO:0007669"/>
    <property type="project" value="UniProtKB-KW"/>
</dbReference>
<dbReference type="GO" id="GO:0016020">
    <property type="term" value="C:membrane"/>
    <property type="evidence" value="ECO:0007669"/>
    <property type="project" value="UniProtKB-SubCell"/>
</dbReference>
<keyword evidence="6" id="KW-0238">DNA-binding</keyword>
<comment type="caution">
    <text evidence="13">The sequence shown here is derived from an EMBL/GenBank/DDBJ whole genome shotgun (WGS) entry which is preliminary data.</text>
</comment>
<dbReference type="Pfam" id="PF13947">
    <property type="entry name" value="GUB_WAK_bind"/>
    <property type="match status" value="1"/>
</dbReference>
<dbReference type="AlphaFoldDB" id="A0AAV1S606"/>
<evidence type="ECO:0000259" key="12">
    <source>
        <dbReference type="PROSITE" id="PS51519"/>
    </source>
</evidence>
<dbReference type="Pfam" id="PF02042">
    <property type="entry name" value="RWP-RK"/>
    <property type="match status" value="1"/>
</dbReference>
<dbReference type="InterPro" id="IPR003035">
    <property type="entry name" value="RWP-RK_dom"/>
</dbReference>
<evidence type="ECO:0000256" key="7">
    <source>
        <dbReference type="ARBA" id="ARBA00023157"/>
    </source>
</evidence>
<evidence type="ECO:0000256" key="4">
    <source>
        <dbReference type="ARBA" id="ARBA00022729"/>
    </source>
</evidence>
<gene>
    <name evidence="13" type="ORF">DCAF_LOCUS19348</name>
</gene>
<keyword evidence="14" id="KW-1185">Reference proteome</keyword>
<evidence type="ECO:0000313" key="13">
    <source>
        <dbReference type="EMBL" id="CAK7346671.1"/>
    </source>
</evidence>
<evidence type="ECO:0000256" key="2">
    <source>
        <dbReference type="ARBA" id="ARBA00022527"/>
    </source>
</evidence>
<dbReference type="InterPro" id="IPR025287">
    <property type="entry name" value="WAK_GUB"/>
</dbReference>
<keyword evidence="8" id="KW-0804">Transcription</keyword>
<reference evidence="13 14" key="1">
    <citation type="submission" date="2024-01" db="EMBL/GenBank/DDBJ databases">
        <authorList>
            <person name="Waweru B."/>
        </authorList>
    </citation>
    <scope>NUCLEOTIDE SEQUENCE [LARGE SCALE GENOMIC DNA]</scope>
</reference>
<keyword evidence="7" id="KW-1015">Disulfide bond</keyword>
<dbReference type="GO" id="GO:0030247">
    <property type="term" value="F:polysaccharide binding"/>
    <property type="evidence" value="ECO:0007669"/>
    <property type="project" value="InterPro"/>
</dbReference>
<dbReference type="CDD" id="cd00054">
    <property type="entry name" value="EGF_CA"/>
    <property type="match status" value="1"/>
</dbReference>
<keyword evidence="2" id="KW-0723">Serine/threonine-protein kinase</keyword>
<evidence type="ECO:0000256" key="9">
    <source>
        <dbReference type="ARBA" id="ARBA00023180"/>
    </source>
</evidence>
<evidence type="ECO:0000256" key="5">
    <source>
        <dbReference type="ARBA" id="ARBA00023015"/>
    </source>
</evidence>
<keyword evidence="3" id="KW-0808">Transferase</keyword>